<keyword evidence="6 7" id="KW-0472">Membrane</keyword>
<feature type="transmembrane region" description="Helical" evidence="7">
    <location>
        <begin position="235"/>
        <end position="252"/>
    </location>
</feature>
<protein>
    <recommendedName>
        <fullName evidence="7">Post-GPI attachment to proteins factor 3</fullName>
    </recommendedName>
</protein>
<evidence type="ECO:0000256" key="6">
    <source>
        <dbReference type="ARBA" id="ARBA00023136"/>
    </source>
</evidence>
<dbReference type="STRING" id="984486.A0A1E3QRP9"/>
<dbReference type="EMBL" id="KV454430">
    <property type="protein sequence ID" value="ODQ80386.1"/>
    <property type="molecule type" value="Genomic_DNA"/>
</dbReference>
<evidence type="ECO:0000313" key="9">
    <source>
        <dbReference type="Proteomes" id="UP000094336"/>
    </source>
</evidence>
<dbReference type="Pfam" id="PF04080">
    <property type="entry name" value="Per1"/>
    <property type="match status" value="1"/>
</dbReference>
<feature type="transmembrane region" description="Helical" evidence="7">
    <location>
        <begin position="140"/>
        <end position="165"/>
    </location>
</feature>
<dbReference type="PANTHER" id="PTHR13148">
    <property type="entry name" value="PER1-RELATED"/>
    <property type="match status" value="1"/>
</dbReference>
<evidence type="ECO:0000256" key="3">
    <source>
        <dbReference type="ARBA" id="ARBA00022692"/>
    </source>
</evidence>
<dbReference type="GeneID" id="30146601"/>
<feature type="transmembrane region" description="Helical" evidence="7">
    <location>
        <begin position="177"/>
        <end position="196"/>
    </location>
</feature>
<reference evidence="9" key="1">
    <citation type="submission" date="2016-05" db="EMBL/GenBank/DDBJ databases">
        <title>Comparative genomics of biotechnologically important yeasts.</title>
        <authorList>
            <consortium name="DOE Joint Genome Institute"/>
            <person name="Riley R."/>
            <person name="Haridas S."/>
            <person name="Wolfe K.H."/>
            <person name="Lopes M.R."/>
            <person name="Hittinger C.T."/>
            <person name="Goker M."/>
            <person name="Salamov A."/>
            <person name="Wisecaver J."/>
            <person name="Long T.M."/>
            <person name="Aerts A.L."/>
            <person name="Barry K."/>
            <person name="Choi C."/>
            <person name="Clum A."/>
            <person name="Coughlan A.Y."/>
            <person name="Deshpande S."/>
            <person name="Douglass A.P."/>
            <person name="Hanson S.J."/>
            <person name="Klenk H.-P."/>
            <person name="Labutti K."/>
            <person name="Lapidus A."/>
            <person name="Lindquist E."/>
            <person name="Lipzen A."/>
            <person name="Meier-Kolthoff J.P."/>
            <person name="Ohm R.A."/>
            <person name="Otillar R.P."/>
            <person name="Pangilinan J."/>
            <person name="Peng Y."/>
            <person name="Rokas A."/>
            <person name="Rosa C.A."/>
            <person name="Scheuner C."/>
            <person name="Sibirny A.A."/>
            <person name="Slot J.C."/>
            <person name="Stielow J.B."/>
            <person name="Sun H."/>
            <person name="Kurtzman C.P."/>
            <person name="Blackwell M."/>
            <person name="Grigoriev I.V."/>
            <person name="Jeffries T.W."/>
        </authorList>
    </citation>
    <scope>NUCLEOTIDE SEQUENCE [LARGE SCALE GENOMIC DNA]</scope>
    <source>
        <strain evidence="9">NRRL Y-12698</strain>
    </source>
</reference>
<dbReference type="GO" id="GO:0016788">
    <property type="term" value="F:hydrolase activity, acting on ester bonds"/>
    <property type="evidence" value="ECO:0007669"/>
    <property type="project" value="TreeGrafter"/>
</dbReference>
<keyword evidence="9" id="KW-1185">Reference proteome</keyword>
<dbReference type="Proteomes" id="UP000094336">
    <property type="component" value="Unassembled WGS sequence"/>
</dbReference>
<evidence type="ECO:0000256" key="1">
    <source>
        <dbReference type="ARBA" id="ARBA00004127"/>
    </source>
</evidence>
<feature type="transmembrane region" description="Helical" evidence="7">
    <location>
        <begin position="208"/>
        <end position="229"/>
    </location>
</feature>
<dbReference type="AlphaFoldDB" id="A0A1E3QRP9"/>
<keyword evidence="4 7" id="KW-0732">Signal</keyword>
<feature type="transmembrane region" description="Helical" evidence="7">
    <location>
        <begin position="98"/>
        <end position="119"/>
    </location>
</feature>
<gene>
    <name evidence="8" type="ORF">BABINDRAFT_161333</name>
</gene>
<dbReference type="RefSeq" id="XP_018985714.1">
    <property type="nucleotide sequence ID" value="XM_019128748.1"/>
</dbReference>
<evidence type="ECO:0000256" key="5">
    <source>
        <dbReference type="ARBA" id="ARBA00022989"/>
    </source>
</evidence>
<comment type="similarity">
    <text evidence="7">Belongs to the PGAP3 family.</text>
</comment>
<name>A0A1E3QRP9_9ASCO</name>
<organism evidence="8 9">
    <name type="scientific">Babjeviella inositovora NRRL Y-12698</name>
    <dbReference type="NCBI Taxonomy" id="984486"/>
    <lineage>
        <taxon>Eukaryota</taxon>
        <taxon>Fungi</taxon>
        <taxon>Dikarya</taxon>
        <taxon>Ascomycota</taxon>
        <taxon>Saccharomycotina</taxon>
        <taxon>Pichiomycetes</taxon>
        <taxon>Serinales incertae sedis</taxon>
        <taxon>Babjeviella</taxon>
    </lineage>
</organism>
<feature type="transmembrane region" description="Helical" evidence="7">
    <location>
        <begin position="293"/>
        <end position="314"/>
    </location>
</feature>
<evidence type="ECO:0000256" key="2">
    <source>
        <dbReference type="ARBA" id="ARBA00022502"/>
    </source>
</evidence>
<feature type="chain" id="PRO_5016480779" description="Post-GPI attachment to proteins factor 3" evidence="7">
    <location>
        <begin position="20"/>
        <end position="360"/>
    </location>
</feature>
<keyword evidence="2 7" id="KW-0337">GPI-anchor biosynthesis</keyword>
<evidence type="ECO:0000313" key="8">
    <source>
        <dbReference type="EMBL" id="ODQ80386.1"/>
    </source>
</evidence>
<evidence type="ECO:0000256" key="4">
    <source>
        <dbReference type="ARBA" id="ARBA00022729"/>
    </source>
</evidence>
<keyword evidence="3 7" id="KW-0812">Transmembrane</keyword>
<dbReference type="InterPro" id="IPR007217">
    <property type="entry name" value="Per1-like"/>
</dbReference>
<keyword evidence="7" id="KW-0256">Endoplasmic reticulum</keyword>
<comment type="subcellular location">
    <subcellularLocation>
        <location evidence="1">Endomembrane system</location>
        <topology evidence="1">Multi-pass membrane protein</topology>
    </subcellularLocation>
    <subcellularLocation>
        <location evidence="7">Endoplasmic reticulum membrane</location>
        <topology evidence="7">Multi-pass membrane protein</topology>
    </subcellularLocation>
</comment>
<dbReference type="PANTHER" id="PTHR13148:SF0">
    <property type="entry name" value="POST-GPI ATTACHMENT TO PROTEINS FACTOR 3"/>
    <property type="match status" value="1"/>
</dbReference>
<dbReference type="GO" id="GO:0005789">
    <property type="term" value="C:endoplasmic reticulum membrane"/>
    <property type="evidence" value="ECO:0007669"/>
    <property type="project" value="UniProtKB-SubCell"/>
</dbReference>
<dbReference type="GO" id="GO:0006506">
    <property type="term" value="P:GPI anchor biosynthetic process"/>
    <property type="evidence" value="ECO:0007669"/>
    <property type="project" value="UniProtKB-KW"/>
</dbReference>
<feature type="transmembrane region" description="Helical" evidence="7">
    <location>
        <begin position="326"/>
        <end position="343"/>
    </location>
</feature>
<comment type="function">
    <text evidence="7">Involved in the lipid remodeling steps of GPI-anchor maturation.</text>
</comment>
<proteinExistence type="inferred from homology"/>
<dbReference type="OrthoDB" id="419770at2759"/>
<accession>A0A1E3QRP9</accession>
<feature type="signal peptide" evidence="7">
    <location>
        <begin position="1"/>
        <end position="19"/>
    </location>
</feature>
<evidence type="ECO:0000256" key="7">
    <source>
        <dbReference type="RuleBase" id="RU365066"/>
    </source>
</evidence>
<sequence>MRLNILIILFSILTTLGECSRGDRLPRFQECLSSCIASLCDPTLETLHSHAFTPLNPLHRLLLWDCESDCNYQCRRIVTQELKQAHLPVEQFYGKWPFIRVLGTQELFSVVFSLANLYVNYKAFQTVQSYKKSLESGAAAAAMASQYLTLILTSCAGWLASTVFHVRDFALTETLDYFLATGIILNQLLVISIRIFELYKKENARVLFRVQVCAVVWYLFHCIKLLHFWDYQYNTNVSVVTGLATNILWTVHSVRTYRKAKKDTTLNSALIPYENSVLVKLAAIGVKAFPVRYLGLVPIFMNLWIFAGMAFELFDFPPWFDLVDGHAMWHLVTFFPPIVWYDWNIWDLQLERTDELGRSK</sequence>
<keyword evidence="5 7" id="KW-1133">Transmembrane helix</keyword>